<dbReference type="AlphaFoldDB" id="A0A0D8XAJ2"/>
<reference evidence="3" key="2">
    <citation type="journal article" date="2016" name="Sci. Rep.">
        <title>Dictyocaulus viviparus genome, variome and transcriptome elucidate lungworm biology and support future intervention.</title>
        <authorList>
            <person name="McNulty S.N."/>
            <person name="Strube C."/>
            <person name="Rosa B.A."/>
            <person name="Martin J.C."/>
            <person name="Tyagi R."/>
            <person name="Choi Y.J."/>
            <person name="Wang Q."/>
            <person name="Hallsworth Pepin K."/>
            <person name="Zhang X."/>
            <person name="Ozersky P."/>
            <person name="Wilson R.K."/>
            <person name="Sternberg P.W."/>
            <person name="Gasser R.B."/>
            <person name="Mitreva M."/>
        </authorList>
    </citation>
    <scope>NUCLEOTIDE SEQUENCE [LARGE SCALE GENOMIC DNA]</scope>
    <source>
        <strain evidence="3">HannoverDv2000</strain>
    </source>
</reference>
<accession>A0A0D8XAJ2</accession>
<keyword evidence="3" id="KW-1185">Reference proteome</keyword>
<dbReference type="OrthoDB" id="10610017at2759"/>
<feature type="chain" id="PRO_5002335733" evidence="1">
    <location>
        <begin position="18"/>
        <end position="154"/>
    </location>
</feature>
<sequence length="154" mass="17185">MNRQFFLILTFFALSAAQLCSLRCPLGLDTLCGGCGNFRAFRLFAQPQFIMPSYREFNFVQISSIHRLLDAFTCYFLQGPCGSSSCPQSSPLMSQQLCGGNICNRFRQQLAYGIPDPIITESGGVVRAPFMPPSALPIQPIQYQNIMNTKLIKK</sequence>
<organism evidence="2 3">
    <name type="scientific">Dictyocaulus viviparus</name>
    <name type="common">Bovine lungworm</name>
    <dbReference type="NCBI Taxonomy" id="29172"/>
    <lineage>
        <taxon>Eukaryota</taxon>
        <taxon>Metazoa</taxon>
        <taxon>Ecdysozoa</taxon>
        <taxon>Nematoda</taxon>
        <taxon>Chromadorea</taxon>
        <taxon>Rhabditida</taxon>
        <taxon>Rhabditina</taxon>
        <taxon>Rhabditomorpha</taxon>
        <taxon>Strongyloidea</taxon>
        <taxon>Metastrongylidae</taxon>
        <taxon>Dictyocaulus</taxon>
    </lineage>
</organism>
<protein>
    <submittedName>
        <fullName evidence="2">Uncharacterized protein</fullName>
    </submittedName>
</protein>
<evidence type="ECO:0000313" key="2">
    <source>
        <dbReference type="EMBL" id="KJH41593.1"/>
    </source>
</evidence>
<evidence type="ECO:0000313" key="3">
    <source>
        <dbReference type="Proteomes" id="UP000053766"/>
    </source>
</evidence>
<dbReference type="EMBL" id="KN716792">
    <property type="protein sequence ID" value="KJH41593.1"/>
    <property type="molecule type" value="Genomic_DNA"/>
</dbReference>
<reference evidence="2 3" key="1">
    <citation type="submission" date="2013-11" db="EMBL/GenBank/DDBJ databases">
        <title>Draft genome of the bovine lungworm Dictyocaulus viviparus.</title>
        <authorList>
            <person name="Mitreva M."/>
        </authorList>
    </citation>
    <scope>NUCLEOTIDE SEQUENCE [LARGE SCALE GENOMIC DNA]</scope>
    <source>
        <strain evidence="2 3">HannoverDv2000</strain>
    </source>
</reference>
<keyword evidence="1" id="KW-0732">Signal</keyword>
<proteinExistence type="predicted"/>
<dbReference type="Proteomes" id="UP000053766">
    <property type="component" value="Unassembled WGS sequence"/>
</dbReference>
<name>A0A0D8XAJ2_DICVI</name>
<evidence type="ECO:0000256" key="1">
    <source>
        <dbReference type="SAM" id="SignalP"/>
    </source>
</evidence>
<gene>
    <name evidence="2" type="ORF">DICVIV_12429</name>
</gene>
<feature type="signal peptide" evidence="1">
    <location>
        <begin position="1"/>
        <end position="17"/>
    </location>
</feature>